<dbReference type="OrthoDB" id="1118994at2"/>
<proteinExistence type="predicted"/>
<dbReference type="KEGG" id="mbas:ALGA_2411"/>
<sequence length="248" mass="28957">MESQMLYHATAKDVFTFATIFTGFYRANCKYDSSLLKNNVLELEQENELLQKVVYKIRKREYTSNLKQADERVNQGIIALKMFVKANMHFPNKEDSRKAAIVWRLIEKHGSDLNRKGYLTKNVVVNSLLMNLEEEKFKTIIEPLLGVRKCMSELRAACNELKEIQVKSIYERVKRKQDVEATSHAKTMMKTINSMIIPMLNILHQMEPDKYRSLFKFTQKELLLVNASVRRRRGKWGQKGKDESGDTV</sequence>
<dbReference type="Proteomes" id="UP000218267">
    <property type="component" value="Chromosome"/>
</dbReference>
<gene>
    <name evidence="1" type="ORF">ALGA_2411</name>
</gene>
<dbReference type="Pfam" id="PF19775">
    <property type="entry name" value="DUF6261"/>
    <property type="match status" value="1"/>
</dbReference>
<evidence type="ECO:0000313" key="2">
    <source>
        <dbReference type="Proteomes" id="UP000218267"/>
    </source>
</evidence>
<reference evidence="2" key="2">
    <citation type="journal article" date="2020" name="Antonie Van Leeuwenhoek">
        <title>Labilibaculum antarcticum sp. nov., a novel facultative anaerobic, psychrotorelant bacterium isolated from marine sediment of Antarctica.</title>
        <authorList>
            <person name="Watanabe M."/>
            <person name="Kojima H."/>
            <person name="Fukui M."/>
        </authorList>
    </citation>
    <scope>NUCLEOTIDE SEQUENCE [LARGE SCALE GENOMIC DNA]</scope>
    <source>
        <strain evidence="2">SPP2</strain>
    </source>
</reference>
<accession>A0A1Y1CK01</accession>
<keyword evidence="2" id="KW-1185">Reference proteome</keyword>
<name>A0A1Y1CK01_9BACT</name>
<organism evidence="1 2">
    <name type="scientific">Labilibaculum antarcticum</name>
    <dbReference type="NCBI Taxonomy" id="1717717"/>
    <lineage>
        <taxon>Bacteria</taxon>
        <taxon>Pseudomonadati</taxon>
        <taxon>Bacteroidota</taxon>
        <taxon>Bacteroidia</taxon>
        <taxon>Marinilabiliales</taxon>
        <taxon>Marinifilaceae</taxon>
        <taxon>Labilibaculum</taxon>
    </lineage>
</organism>
<protein>
    <submittedName>
        <fullName evidence="1">Uncharacterized protein</fullName>
    </submittedName>
</protein>
<dbReference type="InterPro" id="IPR046228">
    <property type="entry name" value="DUF6261"/>
</dbReference>
<dbReference type="AlphaFoldDB" id="A0A1Y1CK01"/>
<evidence type="ECO:0000313" key="1">
    <source>
        <dbReference type="EMBL" id="BAX80738.1"/>
    </source>
</evidence>
<reference evidence="1 2" key="1">
    <citation type="journal article" date="2018" name="Mar. Genomics">
        <title>Complete genome sequence of Marinifilaceae bacterium strain SPP2, isolated from the Antarctic marine sediment.</title>
        <authorList>
            <person name="Watanabe M."/>
            <person name="Kojima H."/>
            <person name="Fukui M."/>
        </authorList>
    </citation>
    <scope>NUCLEOTIDE SEQUENCE [LARGE SCALE GENOMIC DNA]</scope>
    <source>
        <strain evidence="1 2">SPP2</strain>
    </source>
</reference>
<dbReference type="RefSeq" id="WP_096429580.1">
    <property type="nucleotide sequence ID" value="NZ_AP018042.1"/>
</dbReference>
<dbReference type="EMBL" id="AP018042">
    <property type="protein sequence ID" value="BAX80738.1"/>
    <property type="molecule type" value="Genomic_DNA"/>
</dbReference>